<keyword evidence="3" id="KW-0808">Transferase</keyword>
<keyword evidence="1" id="KW-0802">TPR repeat</keyword>
<dbReference type="GO" id="GO:0016740">
    <property type="term" value="F:transferase activity"/>
    <property type="evidence" value="ECO:0007669"/>
    <property type="project" value="UniProtKB-KW"/>
</dbReference>
<protein>
    <submittedName>
        <fullName evidence="3">Putative Glycosyl transferase family 2</fullName>
    </submittedName>
</protein>
<keyword evidence="4" id="KW-1185">Reference proteome</keyword>
<feature type="repeat" description="TPR" evidence="1">
    <location>
        <begin position="320"/>
        <end position="353"/>
    </location>
</feature>
<dbReference type="SMART" id="SM00028">
    <property type="entry name" value="TPR"/>
    <property type="match status" value="4"/>
</dbReference>
<dbReference type="PROSITE" id="PS50005">
    <property type="entry name" value="TPR"/>
    <property type="match status" value="2"/>
</dbReference>
<organism evidence="3 4">
    <name type="scientific">Desulforamulus hydrothermalis Lam5 = DSM 18033</name>
    <dbReference type="NCBI Taxonomy" id="1121428"/>
    <lineage>
        <taxon>Bacteria</taxon>
        <taxon>Bacillati</taxon>
        <taxon>Bacillota</taxon>
        <taxon>Clostridia</taxon>
        <taxon>Eubacteriales</taxon>
        <taxon>Peptococcaceae</taxon>
        <taxon>Desulforamulus</taxon>
    </lineage>
</organism>
<dbReference type="Gene3D" id="3.90.550.10">
    <property type="entry name" value="Spore Coat Polysaccharide Biosynthesis Protein SpsA, Chain A"/>
    <property type="match status" value="1"/>
</dbReference>
<dbReference type="Gene3D" id="1.25.40.10">
    <property type="entry name" value="Tetratricopeptide repeat domain"/>
    <property type="match status" value="2"/>
</dbReference>
<dbReference type="SUPFAM" id="SSF48452">
    <property type="entry name" value="TPR-like"/>
    <property type="match status" value="2"/>
</dbReference>
<evidence type="ECO:0000256" key="1">
    <source>
        <dbReference type="PROSITE-ProRule" id="PRU00339"/>
    </source>
</evidence>
<dbReference type="InterPro" id="IPR019734">
    <property type="entry name" value="TPR_rpt"/>
</dbReference>
<accession>K8EKS7</accession>
<dbReference type="SUPFAM" id="SSF53448">
    <property type="entry name" value="Nucleotide-diphospho-sugar transferases"/>
    <property type="match status" value="1"/>
</dbReference>
<name>K8EKS7_9FIRM</name>
<dbReference type="Pfam" id="PF00535">
    <property type="entry name" value="Glycos_transf_2"/>
    <property type="match status" value="1"/>
</dbReference>
<dbReference type="Pfam" id="PF13181">
    <property type="entry name" value="TPR_8"/>
    <property type="match status" value="2"/>
</dbReference>
<dbReference type="InterPro" id="IPR029044">
    <property type="entry name" value="Nucleotide-diphossugar_trans"/>
</dbReference>
<feature type="domain" description="Glycosyltransferase 2-like" evidence="2">
    <location>
        <begin position="4"/>
        <end position="94"/>
    </location>
</feature>
<evidence type="ECO:0000313" key="4">
    <source>
        <dbReference type="Proteomes" id="UP000009315"/>
    </source>
</evidence>
<dbReference type="OrthoDB" id="9815923at2"/>
<evidence type="ECO:0000313" key="3">
    <source>
        <dbReference type="EMBL" id="CCO09146.1"/>
    </source>
</evidence>
<dbReference type="EMBL" id="CAOS01000013">
    <property type="protein sequence ID" value="CCO09146.1"/>
    <property type="molecule type" value="Genomic_DNA"/>
</dbReference>
<proteinExistence type="predicted"/>
<feature type="repeat" description="TPR" evidence="1">
    <location>
        <begin position="569"/>
        <end position="602"/>
    </location>
</feature>
<dbReference type="STRING" id="1121428.DESHY_60318"/>
<reference evidence="3 4" key="1">
    <citation type="journal article" date="2013" name="Genome Announc.">
        <title>Genome Sequence of the Sulfate-Reducing Bacterium Desulfotomaculum hydrothermale Lam5(T).</title>
        <authorList>
            <person name="Amin O."/>
            <person name="Fardeau M.L."/>
            <person name="Valette O."/>
            <person name="Hirschler-Rea A."/>
            <person name="Barbe V."/>
            <person name="Medigue C."/>
            <person name="Vacherie B."/>
            <person name="Ollivier B."/>
            <person name="Bertin P.N."/>
            <person name="Dolla A."/>
        </authorList>
    </citation>
    <scope>NUCLEOTIDE SEQUENCE [LARGE SCALE GENOMIC DNA]</scope>
    <source>
        <strain evidence="4">Lam5 / DSM 18033</strain>
    </source>
</reference>
<dbReference type="Proteomes" id="UP000009315">
    <property type="component" value="Unassembled WGS sequence"/>
</dbReference>
<dbReference type="PANTHER" id="PTHR43630:SF2">
    <property type="entry name" value="GLYCOSYLTRANSFERASE"/>
    <property type="match status" value="1"/>
</dbReference>
<dbReference type="InterPro" id="IPR011990">
    <property type="entry name" value="TPR-like_helical_dom_sf"/>
</dbReference>
<dbReference type="CDD" id="cd02511">
    <property type="entry name" value="Beta4Glucosyltransferase"/>
    <property type="match status" value="1"/>
</dbReference>
<dbReference type="PANTHER" id="PTHR43630">
    <property type="entry name" value="POLY-BETA-1,6-N-ACETYL-D-GLUCOSAMINE SYNTHASE"/>
    <property type="match status" value="1"/>
</dbReference>
<sequence>MKLSACVITKNEEKNIVSCLESVKSLVSEMIVVDTGSTDKTVDVAKGLGAKVYHYEWCNDFSKARNYAISKAKGQWIIFLDADEYLTRESINKLKLVVIEANNRKADFLVCMLTNYDKKSKKAINSVPVIRIFRNDNNIEYYGAIHEMLIRKDCNPKILDATNYIKIIHTGYSLDDIRDKNKMHRNLELLLKELEKNPQDSNLCFYISESYAIGGCYDKTIDYALKAIKYNNGTLLGMYQKNYLNLINAMVQLKYPKEEVINIVKEANKAFPEFPDFYFYLADFYEQDKRYYDAIDAYERGIQNFENGLIGQSSAHFNLANITRLMGDIYFKKGNFHKSIEMYIESLKTDYDNYISLKQLLFILSKFESAKEIIKFLGNMYDYSNLKHLLLLLKASLQANSPNLAEYYYFLIQNLSQGDKLTKESADIDMLNDKYDSAAMKFNQLYLHAYDTRFAIKGTIASILAKDEESLCRLKKIVKPSLKRFIQWYLKEDVSFLKSDKYVLLDVFQEMIKLSKIDKLTIFNDIIENMDIIQEVAELCYYYGQYSYAVEMFHKYIEKDNILPSHKLADILVKMADCLYKTGQLDLALEFFIDALKINPMDFRVYETPIEICKKLNNQQLLKELVDKAILYFPDSKYIMSYKKVVN</sequence>
<dbReference type="InterPro" id="IPR001173">
    <property type="entry name" value="Glyco_trans_2-like"/>
</dbReference>
<gene>
    <name evidence="3" type="ORF">DESHY_60318</name>
</gene>
<dbReference type="eggNOG" id="COG0463">
    <property type="taxonomic scope" value="Bacteria"/>
</dbReference>
<comment type="caution">
    <text evidence="3">The sequence shown here is derived from an EMBL/GenBank/DDBJ whole genome shotgun (WGS) entry which is preliminary data.</text>
</comment>
<dbReference type="RefSeq" id="WP_008412997.1">
    <property type="nucleotide sequence ID" value="NZ_CAOS01000013.1"/>
</dbReference>
<dbReference type="Pfam" id="PF13432">
    <property type="entry name" value="TPR_16"/>
    <property type="match status" value="1"/>
</dbReference>
<dbReference type="AlphaFoldDB" id="K8EKS7"/>
<evidence type="ECO:0000259" key="2">
    <source>
        <dbReference type="Pfam" id="PF00535"/>
    </source>
</evidence>